<keyword evidence="2" id="KW-1185">Reference proteome</keyword>
<name>A0A848FHQ6_9BURK</name>
<evidence type="ECO:0000313" key="1">
    <source>
        <dbReference type="EMBL" id="NML17793.1"/>
    </source>
</evidence>
<sequence>MQQGQPLLKDSVKLQQAADDQAYRPAQDRVTLVPAATAAAAASAQRAAATVPEAVPA</sequence>
<protein>
    <submittedName>
        <fullName evidence="1">Uncharacterized protein</fullName>
    </submittedName>
</protein>
<dbReference type="RefSeq" id="WP_169162652.1">
    <property type="nucleotide sequence ID" value="NZ_JABBFW010000022.1"/>
</dbReference>
<dbReference type="AlphaFoldDB" id="A0A848FHQ6"/>
<gene>
    <name evidence="1" type="ORF">HHL10_22740</name>
</gene>
<dbReference type="Proteomes" id="UP000574067">
    <property type="component" value="Unassembled WGS sequence"/>
</dbReference>
<proteinExistence type="predicted"/>
<reference evidence="1 2" key="1">
    <citation type="submission" date="2020-04" db="EMBL/GenBank/DDBJ databases">
        <title>Azohydromonas sp. isolated from soil.</title>
        <authorList>
            <person name="Dahal R.H."/>
        </authorList>
    </citation>
    <scope>NUCLEOTIDE SEQUENCE [LARGE SCALE GENOMIC DNA]</scope>
    <source>
        <strain evidence="1 2">G-1-1-14</strain>
    </source>
</reference>
<accession>A0A848FHQ6</accession>
<organism evidence="1 2">
    <name type="scientific">Azohydromonas caseinilytica</name>
    <dbReference type="NCBI Taxonomy" id="2728836"/>
    <lineage>
        <taxon>Bacteria</taxon>
        <taxon>Pseudomonadati</taxon>
        <taxon>Pseudomonadota</taxon>
        <taxon>Betaproteobacteria</taxon>
        <taxon>Burkholderiales</taxon>
        <taxon>Sphaerotilaceae</taxon>
        <taxon>Azohydromonas</taxon>
    </lineage>
</organism>
<dbReference type="EMBL" id="JABBFW010000022">
    <property type="protein sequence ID" value="NML17793.1"/>
    <property type="molecule type" value="Genomic_DNA"/>
</dbReference>
<comment type="caution">
    <text evidence="1">The sequence shown here is derived from an EMBL/GenBank/DDBJ whole genome shotgun (WGS) entry which is preliminary data.</text>
</comment>
<evidence type="ECO:0000313" key="2">
    <source>
        <dbReference type="Proteomes" id="UP000574067"/>
    </source>
</evidence>